<reference evidence="3" key="2">
    <citation type="submission" date="2017-12" db="EMBL/GenBank/DDBJ databases">
        <title>Genome sequence of the Bar-tailed Godwit (Limosa lapponica baueri).</title>
        <authorList>
            <person name="Lima N.C.B."/>
            <person name="Parody-Merino A.M."/>
            <person name="Battley P.F."/>
            <person name="Fidler A.E."/>
            <person name="Prosdocimi F."/>
        </authorList>
    </citation>
    <scope>NUCLEOTIDE SEQUENCE [LARGE SCALE GENOMIC DNA]</scope>
</reference>
<evidence type="ECO:0000313" key="2">
    <source>
        <dbReference type="EMBL" id="PKU38445.1"/>
    </source>
</evidence>
<feature type="compositionally biased region" description="Polar residues" evidence="1">
    <location>
        <begin position="62"/>
        <end position="79"/>
    </location>
</feature>
<feature type="compositionally biased region" description="Polar residues" evidence="1">
    <location>
        <begin position="207"/>
        <end position="216"/>
    </location>
</feature>
<feature type="compositionally biased region" description="Basic and acidic residues" evidence="1">
    <location>
        <begin position="291"/>
        <end position="300"/>
    </location>
</feature>
<name>A0A2I0TX90_LIMLA</name>
<organism evidence="2 3">
    <name type="scientific">Limosa lapponica baueri</name>
    <dbReference type="NCBI Taxonomy" id="1758121"/>
    <lineage>
        <taxon>Eukaryota</taxon>
        <taxon>Metazoa</taxon>
        <taxon>Chordata</taxon>
        <taxon>Craniata</taxon>
        <taxon>Vertebrata</taxon>
        <taxon>Euteleostomi</taxon>
        <taxon>Archelosauria</taxon>
        <taxon>Archosauria</taxon>
        <taxon>Dinosauria</taxon>
        <taxon>Saurischia</taxon>
        <taxon>Theropoda</taxon>
        <taxon>Coelurosauria</taxon>
        <taxon>Aves</taxon>
        <taxon>Neognathae</taxon>
        <taxon>Neoaves</taxon>
        <taxon>Charadriiformes</taxon>
        <taxon>Scolopacidae</taxon>
        <taxon>Limosa</taxon>
    </lineage>
</organism>
<feature type="compositionally biased region" description="Basic and acidic residues" evidence="1">
    <location>
        <begin position="387"/>
        <end position="398"/>
    </location>
</feature>
<reference evidence="3" key="1">
    <citation type="submission" date="2017-11" db="EMBL/GenBank/DDBJ databases">
        <authorList>
            <person name="Lima N.C."/>
            <person name="Parody-Merino A.M."/>
            <person name="Battley P.F."/>
            <person name="Fidler A.E."/>
            <person name="Prosdocimi F."/>
        </authorList>
    </citation>
    <scope>NUCLEOTIDE SEQUENCE [LARGE SCALE GENOMIC DNA]</scope>
</reference>
<feature type="region of interest" description="Disordered" evidence="1">
    <location>
        <begin position="327"/>
        <end position="469"/>
    </location>
</feature>
<sequence length="469" mass="51219">MEASTWQYYGYLQDDTSQARGRDCAASRGASAGTCEDYTLLPLGQEGLGHRLERGDIPDPGSDTQTPAKRSEMRSSGQRGSWGLEGDPCWEEHPVSKGCRRGEEGEAPPKVYEMEFGHGRAGRGRTVKPVVYRLEESEYRRLIEEAEAEPEEEWETTEHKVPVVQEGYPGDGKVASPSLNRLNSFQGVLRRQISRSDSESSAESRQVNKLTLNSPLERNKPSVPIRSDSFERNAMLMDYILQSKQEATTSVSYVPRESGRAAESFRQAASFAPQPDGTPDFCQNGQTGEEDLARKPEPDKQVAKSLERMVSAAANYASVARGFEKLPRQSSSQLLESREQLGGEADVGMLDSYSPRKTPPAPPVRSHSKESLALSMSKTVAMTEALLEPRSDAAKPAKEQWAAAGTEQLAGDRTAGGGGSEEPERKGRKSQEDENVLKVADAKKTFEKPKAAEGKAATPPPSVARKGEV</sequence>
<feature type="compositionally biased region" description="Basic and acidic residues" evidence="1">
    <location>
        <begin position="422"/>
        <end position="453"/>
    </location>
</feature>
<protein>
    <submittedName>
        <fullName evidence="2">Coronin-1c isoform x1</fullName>
    </submittedName>
</protein>
<evidence type="ECO:0000256" key="1">
    <source>
        <dbReference type="SAM" id="MobiDB-lite"/>
    </source>
</evidence>
<evidence type="ECO:0000313" key="3">
    <source>
        <dbReference type="Proteomes" id="UP000233556"/>
    </source>
</evidence>
<keyword evidence="3" id="KW-1185">Reference proteome</keyword>
<accession>A0A2I0TX90</accession>
<gene>
    <name evidence="2" type="ORF">llap_11246</name>
</gene>
<feature type="compositionally biased region" description="Basic and acidic residues" evidence="1">
    <location>
        <begin position="48"/>
        <end position="57"/>
    </location>
</feature>
<dbReference type="AlphaFoldDB" id="A0A2I0TX90"/>
<feature type="region of interest" description="Disordered" evidence="1">
    <location>
        <begin position="192"/>
        <end position="227"/>
    </location>
</feature>
<proteinExistence type="predicted"/>
<feature type="region of interest" description="Disordered" evidence="1">
    <location>
        <begin position="270"/>
        <end position="300"/>
    </location>
</feature>
<feature type="region of interest" description="Disordered" evidence="1">
    <location>
        <begin position="148"/>
        <end position="179"/>
    </location>
</feature>
<dbReference type="OrthoDB" id="9200539at2759"/>
<feature type="region of interest" description="Disordered" evidence="1">
    <location>
        <begin position="17"/>
        <end position="89"/>
    </location>
</feature>
<dbReference type="Proteomes" id="UP000233556">
    <property type="component" value="Unassembled WGS sequence"/>
</dbReference>
<dbReference type="EMBL" id="KZ506742">
    <property type="protein sequence ID" value="PKU38445.1"/>
    <property type="molecule type" value="Genomic_DNA"/>
</dbReference>